<comment type="caution">
    <text evidence="2">The sequence shown here is derived from an EMBL/GenBank/DDBJ whole genome shotgun (WGS) entry which is preliminary data.</text>
</comment>
<dbReference type="InParanoid" id="A0A1C7N9W6"/>
<feature type="non-terminal residue" evidence="2">
    <location>
        <position position="157"/>
    </location>
</feature>
<reference evidence="2 3" key="1">
    <citation type="submission" date="2016-03" db="EMBL/GenBank/DDBJ databases">
        <title>Choanephora cucurbitarum.</title>
        <authorList>
            <person name="Min B."/>
            <person name="Park H."/>
            <person name="Park J.-H."/>
            <person name="Shin H.-D."/>
            <person name="Choi I.-G."/>
        </authorList>
    </citation>
    <scope>NUCLEOTIDE SEQUENCE [LARGE SCALE GENOMIC DNA]</scope>
    <source>
        <strain evidence="2 3">KUS-F28377</strain>
    </source>
</reference>
<name>A0A1C7N9W6_9FUNG</name>
<accession>A0A1C7N9W6</accession>
<dbReference type="OrthoDB" id="2287001at2759"/>
<evidence type="ECO:0000313" key="2">
    <source>
        <dbReference type="EMBL" id="OBZ85406.1"/>
    </source>
</evidence>
<evidence type="ECO:0000313" key="3">
    <source>
        <dbReference type="Proteomes" id="UP000093000"/>
    </source>
</evidence>
<evidence type="ECO:0000256" key="1">
    <source>
        <dbReference type="SAM" id="MobiDB-lite"/>
    </source>
</evidence>
<dbReference type="Proteomes" id="UP000093000">
    <property type="component" value="Unassembled WGS sequence"/>
</dbReference>
<feature type="region of interest" description="Disordered" evidence="1">
    <location>
        <begin position="89"/>
        <end position="110"/>
    </location>
</feature>
<sequence>KAITVESDFAPTRAKCSPTRNRKIFIANIVILYDFMVDFMSTINNTHIVLETLENEGAKQSATSKPVKRTRPRTSIVRLSYLWDKVSDGGEDTKCRSKKSTKNPGHSNSLTEEHKAHILNLIDDNTQVIADFFLEDSSLTKSAFYGYMNEAAIILKD</sequence>
<organism evidence="2 3">
    <name type="scientific">Choanephora cucurbitarum</name>
    <dbReference type="NCBI Taxonomy" id="101091"/>
    <lineage>
        <taxon>Eukaryota</taxon>
        <taxon>Fungi</taxon>
        <taxon>Fungi incertae sedis</taxon>
        <taxon>Mucoromycota</taxon>
        <taxon>Mucoromycotina</taxon>
        <taxon>Mucoromycetes</taxon>
        <taxon>Mucorales</taxon>
        <taxon>Mucorineae</taxon>
        <taxon>Choanephoraceae</taxon>
        <taxon>Choanephoroideae</taxon>
        <taxon>Choanephora</taxon>
    </lineage>
</organism>
<dbReference type="EMBL" id="LUGH01000400">
    <property type="protein sequence ID" value="OBZ85406.1"/>
    <property type="molecule type" value="Genomic_DNA"/>
</dbReference>
<protein>
    <submittedName>
        <fullName evidence="2">Uncharacterized protein</fullName>
    </submittedName>
</protein>
<proteinExistence type="predicted"/>
<feature type="non-terminal residue" evidence="2">
    <location>
        <position position="1"/>
    </location>
</feature>
<gene>
    <name evidence="2" type="ORF">A0J61_06545</name>
</gene>
<keyword evidence="3" id="KW-1185">Reference proteome</keyword>
<dbReference type="AlphaFoldDB" id="A0A1C7N9W6"/>